<dbReference type="GO" id="GO:0055085">
    <property type="term" value="P:transmembrane transport"/>
    <property type="evidence" value="ECO:0007669"/>
    <property type="project" value="InterPro"/>
</dbReference>
<dbReference type="Gene3D" id="2.60.40.1120">
    <property type="entry name" value="Carboxypeptidase-like, regulatory domain"/>
    <property type="match status" value="1"/>
</dbReference>
<dbReference type="NCBIfam" id="TIGR01352">
    <property type="entry name" value="tonB_Cterm"/>
    <property type="match status" value="1"/>
</dbReference>
<dbReference type="EMBL" id="CP002349">
    <property type="protein sequence ID" value="ADR22294.1"/>
    <property type="molecule type" value="Genomic_DNA"/>
</dbReference>
<dbReference type="Gene3D" id="3.30.1150.10">
    <property type="match status" value="1"/>
</dbReference>
<sequence length="438" mass="48460">MQAYLDGTLSPEEQHQVEKYLLNHPFEAEAMEGYLENPDALHDLPSLKANLRARTTPKQEQKIIPLWRKALPYAAVFLLLIISSVLIINFFQQDESFTPLAIKSEEAVKFEKNESPANPPSPLQAEKIEKEAENLPKATVESNESESKQEIEVPIKIVEDAERIAQNEPISIEEDLIVSENAVPYEDSFQELNKDSIVEKVAEIEAEQSKPSAARSKKANELASSIAPTNDETDQADIRKVAVSPRISGEVLDAETGEAIPGANVIVKGTSIATSTDLDGIFEIEAELNDVLIVNFIGMEQQEFVVSEEKDNKIFLNADVAQLSEVVVTSVGQGKEEDNTYSAARPSIGFSDYRDYLKDNLRYPTKAMQEGTEGRVRLKLSINTSGTITEIEVLKGLGNGCDEEAIRLIKEGPRWEPAKKGDTSVASSKKITVRFKIE</sequence>
<keyword evidence="14" id="KW-1185">Reference proteome</keyword>
<evidence type="ECO:0000313" key="14">
    <source>
        <dbReference type="Proteomes" id="UP000008720"/>
    </source>
</evidence>
<dbReference type="STRING" id="643867.Ftrac_2315"/>
<comment type="similarity">
    <text evidence="2">Belongs to the TonB family.</text>
</comment>
<dbReference type="InterPro" id="IPR008969">
    <property type="entry name" value="CarboxyPept-like_regulatory"/>
</dbReference>
<protein>
    <submittedName>
        <fullName evidence="13">TonB family protein</fullName>
    </submittedName>
</protein>
<dbReference type="SUPFAM" id="SSF49464">
    <property type="entry name" value="Carboxypeptidase regulatory domain-like"/>
    <property type="match status" value="1"/>
</dbReference>
<dbReference type="InterPro" id="IPR006260">
    <property type="entry name" value="TonB/TolA_C"/>
</dbReference>
<dbReference type="eggNOG" id="COG0810">
    <property type="taxonomic scope" value="Bacteria"/>
</dbReference>
<keyword evidence="3" id="KW-0813">Transport</keyword>
<evidence type="ECO:0000256" key="6">
    <source>
        <dbReference type="ARBA" id="ARBA00022692"/>
    </source>
</evidence>
<dbReference type="PROSITE" id="PS52015">
    <property type="entry name" value="TONB_CTD"/>
    <property type="match status" value="1"/>
</dbReference>
<dbReference type="SUPFAM" id="SSF74653">
    <property type="entry name" value="TolA/TonB C-terminal domain"/>
    <property type="match status" value="1"/>
</dbReference>
<gene>
    <name evidence="13" type="ordered locus">Ftrac_2315</name>
</gene>
<dbReference type="HOGENOM" id="CLU_049705_1_0_10"/>
<dbReference type="PANTHER" id="PTHR33446">
    <property type="entry name" value="PROTEIN TONB-RELATED"/>
    <property type="match status" value="1"/>
</dbReference>
<keyword evidence="7" id="KW-0653">Protein transport</keyword>
<evidence type="ECO:0000256" key="2">
    <source>
        <dbReference type="ARBA" id="ARBA00006555"/>
    </source>
</evidence>
<proteinExistence type="inferred from homology"/>
<evidence type="ECO:0000256" key="3">
    <source>
        <dbReference type="ARBA" id="ARBA00022448"/>
    </source>
</evidence>
<feature type="domain" description="TonB C-terminal" evidence="12">
    <location>
        <begin position="348"/>
        <end position="438"/>
    </location>
</feature>
<evidence type="ECO:0000256" key="10">
    <source>
        <dbReference type="SAM" id="MobiDB-lite"/>
    </source>
</evidence>
<evidence type="ECO:0000256" key="8">
    <source>
        <dbReference type="ARBA" id="ARBA00022989"/>
    </source>
</evidence>
<reference evidence="13 14" key="1">
    <citation type="journal article" date="2011" name="Stand. Genomic Sci.">
        <title>Complete genome sequence of Marivirga tractuosa type strain (H-43).</title>
        <authorList>
            <person name="Pagani I."/>
            <person name="Chertkov O."/>
            <person name="Lapidus A."/>
            <person name="Lucas S."/>
            <person name="Del Rio T.G."/>
            <person name="Tice H."/>
            <person name="Copeland A."/>
            <person name="Cheng J.F."/>
            <person name="Nolan M."/>
            <person name="Saunders E."/>
            <person name="Pitluck S."/>
            <person name="Held B."/>
            <person name="Goodwin L."/>
            <person name="Liolios K."/>
            <person name="Ovchinikova G."/>
            <person name="Ivanova N."/>
            <person name="Mavromatis K."/>
            <person name="Pati A."/>
            <person name="Chen A."/>
            <person name="Palaniappan K."/>
            <person name="Land M."/>
            <person name="Hauser L."/>
            <person name="Jeffries C.D."/>
            <person name="Detter J.C."/>
            <person name="Han C."/>
            <person name="Tapia R."/>
            <person name="Ngatchou-Djao O.D."/>
            <person name="Rohde M."/>
            <person name="Goker M."/>
            <person name="Spring S."/>
            <person name="Sikorski J."/>
            <person name="Woyke T."/>
            <person name="Bristow J."/>
            <person name="Eisen J.A."/>
            <person name="Markowitz V."/>
            <person name="Hugenholtz P."/>
            <person name="Klenk H.P."/>
            <person name="Kyrpides N.C."/>
        </authorList>
    </citation>
    <scope>NUCLEOTIDE SEQUENCE [LARGE SCALE GENOMIC DNA]</scope>
    <source>
        <strain evidence="14">ATCC 23168 / DSM 4126 / NBRC 15989 / NCIMB 1408 / VKM B-1430 / H-43</strain>
    </source>
</reference>
<dbReference type="InterPro" id="IPR037682">
    <property type="entry name" value="TonB_C"/>
</dbReference>
<dbReference type="GO" id="GO:0005886">
    <property type="term" value="C:plasma membrane"/>
    <property type="evidence" value="ECO:0007669"/>
    <property type="project" value="UniProtKB-SubCell"/>
</dbReference>
<dbReference type="Proteomes" id="UP000008720">
    <property type="component" value="Chromosome"/>
</dbReference>
<comment type="subcellular location">
    <subcellularLocation>
        <location evidence="1">Cell inner membrane</location>
        <topology evidence="1">Single-pass membrane protein</topology>
        <orientation evidence="1">Periplasmic side</orientation>
    </subcellularLocation>
</comment>
<organism evidence="13 14">
    <name type="scientific">Marivirga tractuosa (strain ATCC 23168 / DSM 4126 / NBRC 15989 / NCIMB 1408 / VKM B-1430 / H-43)</name>
    <name type="common">Microscilla tractuosa</name>
    <name type="synonym">Flexibacter tractuosus</name>
    <dbReference type="NCBI Taxonomy" id="643867"/>
    <lineage>
        <taxon>Bacteria</taxon>
        <taxon>Pseudomonadati</taxon>
        <taxon>Bacteroidota</taxon>
        <taxon>Cytophagia</taxon>
        <taxon>Cytophagales</taxon>
        <taxon>Marivirgaceae</taxon>
        <taxon>Marivirga</taxon>
    </lineage>
</organism>
<keyword evidence="5" id="KW-0997">Cell inner membrane</keyword>
<dbReference type="Pfam" id="PF03544">
    <property type="entry name" value="TonB_C"/>
    <property type="match status" value="1"/>
</dbReference>
<dbReference type="AlphaFoldDB" id="E4TLJ0"/>
<evidence type="ECO:0000256" key="9">
    <source>
        <dbReference type="ARBA" id="ARBA00023136"/>
    </source>
</evidence>
<feature type="transmembrane region" description="Helical" evidence="11">
    <location>
        <begin position="70"/>
        <end position="91"/>
    </location>
</feature>
<name>E4TLJ0_MARTH</name>
<evidence type="ECO:0000256" key="11">
    <source>
        <dbReference type="SAM" id="Phobius"/>
    </source>
</evidence>
<dbReference type="Pfam" id="PF13715">
    <property type="entry name" value="CarbopepD_reg_2"/>
    <property type="match status" value="1"/>
</dbReference>
<keyword evidence="9 11" id="KW-0472">Membrane</keyword>
<evidence type="ECO:0000259" key="12">
    <source>
        <dbReference type="PROSITE" id="PS52015"/>
    </source>
</evidence>
<keyword evidence="4" id="KW-1003">Cell membrane</keyword>
<dbReference type="KEGG" id="mtt:Ftrac_2315"/>
<keyword evidence="6 11" id="KW-0812">Transmembrane</keyword>
<evidence type="ECO:0000313" key="13">
    <source>
        <dbReference type="EMBL" id="ADR22294.1"/>
    </source>
</evidence>
<evidence type="ECO:0000256" key="1">
    <source>
        <dbReference type="ARBA" id="ARBA00004383"/>
    </source>
</evidence>
<evidence type="ECO:0000256" key="4">
    <source>
        <dbReference type="ARBA" id="ARBA00022475"/>
    </source>
</evidence>
<accession>E4TLJ0</accession>
<keyword evidence="8 11" id="KW-1133">Transmembrane helix</keyword>
<dbReference type="GO" id="GO:0015031">
    <property type="term" value="P:protein transport"/>
    <property type="evidence" value="ECO:0007669"/>
    <property type="project" value="UniProtKB-KW"/>
</dbReference>
<dbReference type="InterPro" id="IPR051045">
    <property type="entry name" value="TonB-dependent_transducer"/>
</dbReference>
<evidence type="ECO:0000256" key="5">
    <source>
        <dbReference type="ARBA" id="ARBA00022519"/>
    </source>
</evidence>
<feature type="region of interest" description="Disordered" evidence="10">
    <location>
        <begin position="208"/>
        <end position="235"/>
    </location>
</feature>
<evidence type="ECO:0000256" key="7">
    <source>
        <dbReference type="ARBA" id="ARBA00022927"/>
    </source>
</evidence>